<name>A0AB35Q5W1_9ENTR</name>
<comment type="caution">
    <text evidence="2">The sequence shown here is derived from an EMBL/GenBank/DDBJ whole genome shotgun (WGS) entry which is preliminary data.</text>
</comment>
<evidence type="ECO:0000256" key="1">
    <source>
        <dbReference type="SAM" id="Phobius"/>
    </source>
</evidence>
<keyword evidence="1" id="KW-0812">Transmembrane</keyword>
<feature type="transmembrane region" description="Helical" evidence="1">
    <location>
        <begin position="6"/>
        <end position="29"/>
    </location>
</feature>
<protein>
    <submittedName>
        <fullName evidence="2">Uncharacterized protein</fullName>
    </submittedName>
</protein>
<evidence type="ECO:0000313" key="2">
    <source>
        <dbReference type="EMBL" id="MDS7902988.1"/>
    </source>
</evidence>
<organism evidence="2 3">
    <name type="scientific">Klebsiella michiganensis</name>
    <dbReference type="NCBI Taxonomy" id="1134687"/>
    <lineage>
        <taxon>Bacteria</taxon>
        <taxon>Pseudomonadati</taxon>
        <taxon>Pseudomonadota</taxon>
        <taxon>Gammaproteobacteria</taxon>
        <taxon>Enterobacterales</taxon>
        <taxon>Enterobacteriaceae</taxon>
        <taxon>Klebsiella/Raoultella group</taxon>
        <taxon>Klebsiella</taxon>
    </lineage>
</organism>
<dbReference type="AlphaFoldDB" id="A0AB35Q5W1"/>
<evidence type="ECO:0000313" key="3">
    <source>
        <dbReference type="Proteomes" id="UP001249822"/>
    </source>
</evidence>
<keyword evidence="1" id="KW-0472">Membrane</keyword>
<proteinExistence type="predicted"/>
<accession>A0AB35Q5W1</accession>
<keyword evidence="1" id="KW-1133">Transmembrane helix</keyword>
<reference evidence="2" key="2">
    <citation type="submission" date="2023-01" db="EMBL/GenBank/DDBJ databases">
        <authorList>
            <person name="Du H."/>
            <person name="Wan W."/>
        </authorList>
    </citation>
    <scope>NUCLEOTIDE SEQUENCE</scope>
    <source>
        <strain evidence="2">HD1688</strain>
    </source>
</reference>
<dbReference type="EMBL" id="JAQSKY010000033">
    <property type="protein sequence ID" value="MDS7902988.1"/>
    <property type="molecule type" value="Genomic_DNA"/>
</dbReference>
<dbReference type="Proteomes" id="UP001249822">
    <property type="component" value="Unassembled WGS sequence"/>
</dbReference>
<sequence length="73" mass="9065">MSTFLAAVFAVIFTLIAIGQFIWTIVAAYRGLTWFLTNFDDLPHTWKRNWRYYRRFMFPEMKCRLRRWFSKLF</sequence>
<reference evidence="2" key="1">
    <citation type="journal article" date="2023" name="Front. Microbiol.">
        <title>Genomic characterization of carbapenem-resistant Klebsiella oxytoca complex in China: a multi-center study.</title>
        <authorList>
            <person name="Wan W."/>
            <person name="Yang X."/>
            <person name="Yu H."/>
            <person name="Wang M."/>
            <person name="Jia W."/>
            <person name="Huang B."/>
            <person name="Qu F."/>
            <person name="Shan B."/>
            <person name="Tang Y.W."/>
            <person name="Chen L."/>
            <person name="Du H."/>
        </authorList>
    </citation>
    <scope>NUCLEOTIDE SEQUENCE</scope>
    <source>
        <strain evidence="2">HD1688</strain>
    </source>
</reference>
<gene>
    <name evidence="2" type="ORF">PTQ40_28925</name>
</gene>
<dbReference type="RefSeq" id="WP_042922511.1">
    <property type="nucleotide sequence ID" value="NZ_CABGVP010000028.1"/>
</dbReference>